<sequence>MALLIVMIILLCLPIFLFFVLRRHITSSYASSLPPGPKGLPFIGNLHQFDASKPHVSFWELSKKYGPLMSLRLGFVPTLIVSSAKMAKETLKAHDLQFSGRPALVATQRLTYNGLDLVFSPYGAYWREIRKICVVHLFSSIRAQNFRPIREDEVSRMIESISKSAAASKQVNLSEIIMSLSCNTICRLGFGKRSDDNDEATSERSRLHALLREIQALSIAFFVTDYFPFMGWIDKLTGMMRRMENNFQESDRFYQELIDEHLDPKRTKADMQQEDLIDVLLQIRKHRGFKVDLTLDHIKAVLMDIFVAGTDTSAATMVWTMTYLMMHPRVMKKVQEEIRSLVGGNKSFVDEDDVQELHYLKAVVKEAMRLQPPVPLLVPRETTEKCIVDGYEIPAKTIVYVNAWAIGRDPEAWENPEEFNPERFIDRSIDFKGQNFEFIPFGAGRRICPGMHLGIATVDLALANLLYKFDWEMPPGMKKQDLNFDSLSGTTVHKKNFLVLLAKYHDKKPKKKKIDRFLLLASRVSL</sequence>
<dbReference type="EMBL" id="CM039172">
    <property type="protein sequence ID" value="KAH9784058.1"/>
    <property type="molecule type" value="Genomic_DNA"/>
</dbReference>
<name>A0ACB8MEK5_CITSI</name>
<evidence type="ECO:0000313" key="2">
    <source>
        <dbReference type="Proteomes" id="UP000829398"/>
    </source>
</evidence>
<accession>A0ACB8MEK5</accession>
<evidence type="ECO:0000313" key="1">
    <source>
        <dbReference type="EMBL" id="KAH9784058.1"/>
    </source>
</evidence>
<keyword evidence="2" id="KW-1185">Reference proteome</keyword>
<gene>
    <name evidence="1" type="ORF">KPL71_009522</name>
</gene>
<reference evidence="2" key="1">
    <citation type="journal article" date="2023" name="Hortic. Res.">
        <title>A chromosome-level phased genome enabling allele-level studies in sweet orange: a case study on citrus Huanglongbing tolerance.</title>
        <authorList>
            <person name="Wu B."/>
            <person name="Yu Q."/>
            <person name="Deng Z."/>
            <person name="Duan Y."/>
            <person name="Luo F."/>
            <person name="Gmitter F. Jr."/>
        </authorList>
    </citation>
    <scope>NUCLEOTIDE SEQUENCE [LARGE SCALE GENOMIC DNA]</scope>
    <source>
        <strain evidence="2">cv. Valencia</strain>
    </source>
</reference>
<dbReference type="Proteomes" id="UP000829398">
    <property type="component" value="Chromosome 3"/>
</dbReference>
<proteinExistence type="predicted"/>
<protein>
    <submittedName>
        <fullName evidence="1">Cytochrome P450 83B1</fullName>
    </submittedName>
</protein>
<comment type="caution">
    <text evidence="1">The sequence shown here is derived from an EMBL/GenBank/DDBJ whole genome shotgun (WGS) entry which is preliminary data.</text>
</comment>
<organism evidence="1 2">
    <name type="scientific">Citrus sinensis</name>
    <name type="common">Sweet orange</name>
    <name type="synonym">Citrus aurantium var. sinensis</name>
    <dbReference type="NCBI Taxonomy" id="2711"/>
    <lineage>
        <taxon>Eukaryota</taxon>
        <taxon>Viridiplantae</taxon>
        <taxon>Streptophyta</taxon>
        <taxon>Embryophyta</taxon>
        <taxon>Tracheophyta</taxon>
        <taxon>Spermatophyta</taxon>
        <taxon>Magnoliopsida</taxon>
        <taxon>eudicotyledons</taxon>
        <taxon>Gunneridae</taxon>
        <taxon>Pentapetalae</taxon>
        <taxon>rosids</taxon>
        <taxon>malvids</taxon>
        <taxon>Sapindales</taxon>
        <taxon>Rutaceae</taxon>
        <taxon>Aurantioideae</taxon>
        <taxon>Citrus</taxon>
    </lineage>
</organism>